<name>A0A6H5J7C8_9HYME</name>
<dbReference type="InterPro" id="IPR043957">
    <property type="entry name" value="Vanin_C"/>
</dbReference>
<protein>
    <recommendedName>
        <fullName evidence="1">Vanin C-terminal domain-containing protein</fullName>
    </recommendedName>
</protein>
<evidence type="ECO:0000313" key="3">
    <source>
        <dbReference type="Proteomes" id="UP000479190"/>
    </source>
</evidence>
<feature type="domain" description="Vanin C-terminal" evidence="1">
    <location>
        <begin position="3"/>
        <end position="115"/>
    </location>
</feature>
<dbReference type="EMBL" id="CADCXV010001394">
    <property type="protein sequence ID" value="CAB0044099.1"/>
    <property type="molecule type" value="Genomic_DNA"/>
</dbReference>
<dbReference type="AlphaFoldDB" id="A0A6H5J7C8"/>
<sequence>MEAGVQICAVVACAGPELEDCSTRWNSFNNTVLYPSSFRKLKIDLKFPANKQGAPERSSYAPTTFRGVTERSLEPYEYEFNQAEAGFGMELVNRRNRVSMDLLTFGIYGRRFDRDVVYTENLKHMIEPEQQQQPRRWQWREGGGEGGVTLLPSRRCRWLHRWSLIFSLYFFLLSECTVARAPMQGLVQFNGKYGCNWGLHLTEYSGASRYPYDENAPQPPLRTTEQTINYMGRVHSQKTPISGVKKVSPLINLEHFDIIRGFVPDNMHCILSGAGKQITELWERRSSSRRSTPPSEIPSCFDETRRHLILYLTLFRPAAAAARNRVSERYRAESVWEAHSVLIEFSLYTATLCARYNYINLNKCRTRQGNNLGSEKDNLIQRTKDRQRVTSIITVLFNLKYVLCRCTRRRFPRKANMSRRYIENNAAISGGTRTTPSLCAAREKNRILLPPLLGVTYSSCVHIPPLLLCLCLQREPSKVNVTIPEVYYKRAGALIHEARFDPVSFSLQPLLLPPQVRCLAV</sequence>
<dbReference type="Proteomes" id="UP000479190">
    <property type="component" value="Unassembled WGS sequence"/>
</dbReference>
<accession>A0A6H5J7C8</accession>
<gene>
    <name evidence="2" type="ORF">TBRA_LOCUS15687</name>
</gene>
<dbReference type="PANTHER" id="PTHR46579:SF1">
    <property type="entry name" value="F5_8 TYPE C DOMAIN-CONTAINING PROTEIN"/>
    <property type="match status" value="1"/>
</dbReference>
<proteinExistence type="predicted"/>
<evidence type="ECO:0000259" key="1">
    <source>
        <dbReference type="Pfam" id="PF19018"/>
    </source>
</evidence>
<keyword evidence="3" id="KW-1185">Reference proteome</keyword>
<dbReference type="OrthoDB" id="8191915at2759"/>
<reference evidence="2 3" key="1">
    <citation type="submission" date="2020-02" db="EMBL/GenBank/DDBJ databases">
        <authorList>
            <person name="Ferguson B K."/>
        </authorList>
    </citation>
    <scope>NUCLEOTIDE SEQUENCE [LARGE SCALE GENOMIC DNA]</scope>
</reference>
<dbReference type="Pfam" id="PF19018">
    <property type="entry name" value="Vanin_C"/>
    <property type="match status" value="1"/>
</dbReference>
<dbReference type="PANTHER" id="PTHR46579">
    <property type="entry name" value="F5/8 TYPE C DOMAIN-CONTAINING PROTEIN-RELATED"/>
    <property type="match status" value="1"/>
</dbReference>
<evidence type="ECO:0000313" key="2">
    <source>
        <dbReference type="EMBL" id="CAB0044099.1"/>
    </source>
</evidence>
<organism evidence="2 3">
    <name type="scientific">Trichogramma brassicae</name>
    <dbReference type="NCBI Taxonomy" id="86971"/>
    <lineage>
        <taxon>Eukaryota</taxon>
        <taxon>Metazoa</taxon>
        <taxon>Ecdysozoa</taxon>
        <taxon>Arthropoda</taxon>
        <taxon>Hexapoda</taxon>
        <taxon>Insecta</taxon>
        <taxon>Pterygota</taxon>
        <taxon>Neoptera</taxon>
        <taxon>Endopterygota</taxon>
        <taxon>Hymenoptera</taxon>
        <taxon>Apocrita</taxon>
        <taxon>Proctotrupomorpha</taxon>
        <taxon>Chalcidoidea</taxon>
        <taxon>Trichogrammatidae</taxon>
        <taxon>Trichogramma</taxon>
    </lineage>
</organism>